<keyword evidence="1" id="KW-1133">Transmembrane helix</keyword>
<comment type="caution">
    <text evidence="2">The sequence shown here is derived from an EMBL/GenBank/DDBJ whole genome shotgun (WGS) entry which is preliminary data.</text>
</comment>
<name>A0AAD9GWH8_9STRA</name>
<evidence type="ECO:0000313" key="3">
    <source>
        <dbReference type="Proteomes" id="UP001259832"/>
    </source>
</evidence>
<sequence>MGRGLSRHPDRVNVTWIDPSSLYLWFPITALYLLMNIAHRQWAQAGPSVIQQYITRCRRLLLSLEVYMYSQRYM</sequence>
<proteinExistence type="predicted"/>
<dbReference type="Proteomes" id="UP001259832">
    <property type="component" value="Unassembled WGS sequence"/>
</dbReference>
<organism evidence="2 3">
    <name type="scientific">Phytophthora citrophthora</name>
    <dbReference type="NCBI Taxonomy" id="4793"/>
    <lineage>
        <taxon>Eukaryota</taxon>
        <taxon>Sar</taxon>
        <taxon>Stramenopiles</taxon>
        <taxon>Oomycota</taxon>
        <taxon>Peronosporomycetes</taxon>
        <taxon>Peronosporales</taxon>
        <taxon>Peronosporaceae</taxon>
        <taxon>Phytophthora</taxon>
    </lineage>
</organism>
<accession>A0AAD9GWH8</accession>
<keyword evidence="3" id="KW-1185">Reference proteome</keyword>
<reference evidence="2" key="1">
    <citation type="submission" date="2023-08" db="EMBL/GenBank/DDBJ databases">
        <title>Reference Genome Resource for the Citrus Pathogen Phytophthora citrophthora.</title>
        <authorList>
            <person name="Moller H."/>
            <person name="Coetzee B."/>
            <person name="Rose L.J."/>
            <person name="Van Niekerk J.M."/>
        </authorList>
    </citation>
    <scope>NUCLEOTIDE SEQUENCE</scope>
    <source>
        <strain evidence="2">STE-U-9442</strain>
    </source>
</reference>
<gene>
    <name evidence="2" type="ORF">P3T76_002922</name>
</gene>
<dbReference type="EMBL" id="JASMQC010000004">
    <property type="protein sequence ID" value="KAK1945874.1"/>
    <property type="molecule type" value="Genomic_DNA"/>
</dbReference>
<evidence type="ECO:0000256" key="1">
    <source>
        <dbReference type="SAM" id="Phobius"/>
    </source>
</evidence>
<dbReference type="AlphaFoldDB" id="A0AAD9GWH8"/>
<feature type="transmembrane region" description="Helical" evidence="1">
    <location>
        <begin position="20"/>
        <end position="38"/>
    </location>
</feature>
<evidence type="ECO:0000313" key="2">
    <source>
        <dbReference type="EMBL" id="KAK1945874.1"/>
    </source>
</evidence>
<keyword evidence="1" id="KW-0472">Membrane</keyword>
<protein>
    <submittedName>
        <fullName evidence="2">Uncharacterized protein</fullName>
    </submittedName>
</protein>
<keyword evidence="1" id="KW-0812">Transmembrane</keyword>